<gene>
    <name evidence="7" type="ordered locus">SGRA_3736</name>
</gene>
<dbReference type="GO" id="GO:0000725">
    <property type="term" value="P:recombinational repair"/>
    <property type="evidence" value="ECO:0007669"/>
    <property type="project" value="TreeGrafter"/>
</dbReference>
<dbReference type="STRING" id="984262.SGRA_3736"/>
<dbReference type="GO" id="GO:0003677">
    <property type="term" value="F:DNA binding"/>
    <property type="evidence" value="ECO:0007669"/>
    <property type="project" value="InterPro"/>
</dbReference>
<dbReference type="OrthoDB" id="9787585at2"/>
<evidence type="ECO:0000259" key="6">
    <source>
        <dbReference type="PROSITE" id="PS51198"/>
    </source>
</evidence>
<dbReference type="EMBL" id="CP002831">
    <property type="protein sequence ID" value="AFC26452.1"/>
    <property type="molecule type" value="Genomic_DNA"/>
</dbReference>
<dbReference type="SUPFAM" id="SSF52540">
    <property type="entry name" value="P-loop containing nucleoside triphosphate hydrolases"/>
    <property type="match status" value="1"/>
</dbReference>
<evidence type="ECO:0000313" key="8">
    <source>
        <dbReference type="Proteomes" id="UP000007519"/>
    </source>
</evidence>
<dbReference type="InterPro" id="IPR014016">
    <property type="entry name" value="UvrD-like_ATP-bd"/>
</dbReference>
<protein>
    <recommendedName>
        <fullName evidence="6">UvrD-like helicase ATP-binding domain-containing protein</fullName>
    </recommendedName>
</protein>
<evidence type="ECO:0000313" key="7">
    <source>
        <dbReference type="EMBL" id="AFC26452.1"/>
    </source>
</evidence>
<organism evidence="7 8">
    <name type="scientific">Saprospira grandis (strain Lewin)</name>
    <dbReference type="NCBI Taxonomy" id="984262"/>
    <lineage>
        <taxon>Bacteria</taxon>
        <taxon>Pseudomonadati</taxon>
        <taxon>Bacteroidota</taxon>
        <taxon>Saprospiria</taxon>
        <taxon>Saprospirales</taxon>
        <taxon>Saprospiraceae</taxon>
        <taxon>Saprospira</taxon>
    </lineage>
</organism>
<name>H6L888_SAPGL</name>
<dbReference type="SUPFAM" id="SSF143011">
    <property type="entry name" value="RelE-like"/>
    <property type="match status" value="1"/>
</dbReference>
<proteinExistence type="predicted"/>
<dbReference type="GO" id="GO:0043138">
    <property type="term" value="F:3'-5' DNA helicase activity"/>
    <property type="evidence" value="ECO:0007669"/>
    <property type="project" value="TreeGrafter"/>
</dbReference>
<evidence type="ECO:0000256" key="2">
    <source>
        <dbReference type="ARBA" id="ARBA00022801"/>
    </source>
</evidence>
<dbReference type="eggNOG" id="COG0210">
    <property type="taxonomic scope" value="Bacteria"/>
</dbReference>
<feature type="domain" description="UvrD-like helicase ATP-binding" evidence="6">
    <location>
        <begin position="289"/>
        <end position="616"/>
    </location>
</feature>
<dbReference type="Proteomes" id="UP000007519">
    <property type="component" value="Chromosome"/>
</dbReference>
<dbReference type="InterPro" id="IPR035093">
    <property type="entry name" value="RelE/ParE_toxin_dom_sf"/>
</dbReference>
<dbReference type="InterPro" id="IPR000212">
    <property type="entry name" value="DNA_helicase_UvrD/REP"/>
</dbReference>
<keyword evidence="3 5" id="KW-0347">Helicase</keyword>
<sequence>MTYPHHLHPTFEEGLKNLSQEDQSRIRKKIQFLKENFDWNGSRFQALRLKSGLHKEKVGRSENVYRLIYKFEADQLFFLELFKRKSNDYDKIVTDIESWYNKHFLEDVEALKAQQRSVHNEMQSLREPLPVPFDKMLQEVKNEKPILSFFEAKNWRKTIRKHFNASSRIKVFLYDLIEANLDSYDYKEYNHNSLIFGKEGHYILAAQLAQDESEQRVGYLLYAFGTKAEMQNYLTTFEEQLISFEEDSQAKKLDRLAVRAYGEEVLYSDELWEMIVPKQIQDFKENINLALSPEQEQLLRTFDFPLMIDGQAGSGKSTMLYYLYRNILKVYLEKPAQLSAEGWSLHIDPPLYLSYNKKLLKAAENTIRNLLRSSSEESMELEKKIQAEDFQRFFSSFRDLLLKIYRQASEDRQQYRAPKYVDFARFSQEYAADCKDASKVSAEVAWYIIRSYIKGYQKEILGEDDFNLIEKKDRRIINPELFKRVHQGPYKWYKRRCEELGLWDEQDLVREILIKGWYTDSSYSFLVCDESQDFSRLEINLLLRLSQYSNFNLEDVRQLPLIFAGDPFQAVNPTGFRWALLKGSLGNLLGEMQEQLSQEHLSPPDIEPLHHNYRSTSSIIQLANIIQYKRRDFPASKDILPQTVYKDAEGSLAPSVFCFGPAEQEVNSELLKRLDATTFLLPFDRIEGVQLSELEESAIPMFEALAQAFGQEETKNKPISNLETALSAKGLEYPNIILYGFGAYLAEQGLSLDLLIEQLSDEQQFKLNYFYNKLYVALTRAKDRLYIIDSQAGISALWSILQKGRTLLEENQENHKDWLNFEFEDRLIQLNTPAQELDHIEQKPLEIAEEHRQQAENADHKQIEANAYRKAVYFYNKALDNPEYNNVYKEISSKRNESEAKMLLAEGQYEAAAEKFSDMGKRKAVLEAYLCGCLLDKALKVARQQNDKFWEKVLTFMLQPKERNLVVCLEQNMQSKLFFELDPLVYPKRQALLLEMQKQLLAFFQKQKDNNRFDRYALLARNIAQLEEEEISKQLQLHLANRYFQMQKYQEALEIWQYVDPKMESTEKLLAQVRTTKDPQEKVRILDRNVREPALLQELYRIWLLKVRDNIQYSEAQQRELIRLMIRKEERYITIIEAHDIKQNIKFDILSLDTQINYRSKQQLALKRKLLDYYLEKEDRLERLEAGKNLSWLLEILADHKQLEELFSDKLVLPLFAKIRGKKERAYLLPKFLKLVQERMAMQKDPNAWRFNIEQEPMDPNLRGELLAGMRLWLEDLAIDKDWSNFATYKEEVFDFFEWVQMRPYKKGRFGSPSDKFEEQLQSVNPNIKTYIRKRKEQFNKDLQRYKQSIKRNKDQDELNENKQGQTSAWENLFPIIIDPKQADFSPSLMHFEKQRLEAKWGDMKLKFYPKKLKISWSSPEGEVDLTVDWNQSPKLLSDDYEIEHKNDRYLASEINFSLHIISTEVLELQADNKKLRFQLK</sequence>
<dbReference type="RefSeq" id="WP_015694041.1">
    <property type="nucleotide sequence ID" value="NC_016940.1"/>
</dbReference>
<dbReference type="GO" id="GO:0005829">
    <property type="term" value="C:cytosol"/>
    <property type="evidence" value="ECO:0007669"/>
    <property type="project" value="TreeGrafter"/>
</dbReference>
<evidence type="ECO:0000256" key="4">
    <source>
        <dbReference type="ARBA" id="ARBA00022840"/>
    </source>
</evidence>
<evidence type="ECO:0000256" key="5">
    <source>
        <dbReference type="PROSITE-ProRule" id="PRU00560"/>
    </source>
</evidence>
<dbReference type="GO" id="GO:0005524">
    <property type="term" value="F:ATP binding"/>
    <property type="evidence" value="ECO:0007669"/>
    <property type="project" value="UniProtKB-UniRule"/>
</dbReference>
<keyword evidence="4 5" id="KW-0067">ATP-binding</keyword>
<keyword evidence="1 5" id="KW-0547">Nucleotide-binding</keyword>
<evidence type="ECO:0000256" key="1">
    <source>
        <dbReference type="ARBA" id="ARBA00022741"/>
    </source>
</evidence>
<keyword evidence="2 5" id="KW-0378">Hydrolase</keyword>
<dbReference type="PANTHER" id="PTHR11070:SF17">
    <property type="entry name" value="DNA HELICASE IV"/>
    <property type="match status" value="1"/>
</dbReference>
<reference evidence="7 8" key="1">
    <citation type="journal article" date="2012" name="Stand. Genomic Sci.">
        <title>Complete genome sequencing and analysis of Saprospira grandis str. Lewin, a predatory marine bacterium.</title>
        <authorList>
            <person name="Saw J.H."/>
            <person name="Yuryev A."/>
            <person name="Kanbe M."/>
            <person name="Hou S."/>
            <person name="Young A.G."/>
            <person name="Aizawa S."/>
            <person name="Alam M."/>
        </authorList>
    </citation>
    <scope>NUCLEOTIDE SEQUENCE [LARGE SCALE GENOMIC DNA]</scope>
    <source>
        <strain evidence="7 8">Lewin</strain>
    </source>
</reference>
<dbReference type="eggNOG" id="COG2026">
    <property type="taxonomic scope" value="Bacteria"/>
</dbReference>
<dbReference type="PROSITE" id="PS51198">
    <property type="entry name" value="UVRD_HELICASE_ATP_BIND"/>
    <property type="match status" value="1"/>
</dbReference>
<accession>H6L888</accession>
<keyword evidence="8" id="KW-1185">Reference proteome</keyword>
<dbReference type="KEGG" id="sgn:SGRA_3736"/>
<dbReference type="GO" id="GO:0016787">
    <property type="term" value="F:hydrolase activity"/>
    <property type="evidence" value="ECO:0007669"/>
    <property type="project" value="UniProtKB-UniRule"/>
</dbReference>
<dbReference type="PANTHER" id="PTHR11070">
    <property type="entry name" value="UVRD / RECB / PCRA DNA HELICASE FAMILY MEMBER"/>
    <property type="match status" value="1"/>
</dbReference>
<dbReference type="HOGENOM" id="CLU_249743_0_0_10"/>
<evidence type="ECO:0000256" key="3">
    <source>
        <dbReference type="ARBA" id="ARBA00022806"/>
    </source>
</evidence>
<dbReference type="InterPro" id="IPR027417">
    <property type="entry name" value="P-loop_NTPase"/>
</dbReference>
<feature type="binding site" evidence="5">
    <location>
        <begin position="310"/>
        <end position="317"/>
    </location>
    <ligand>
        <name>ATP</name>
        <dbReference type="ChEBI" id="CHEBI:30616"/>
    </ligand>
</feature>
<dbReference type="Gene3D" id="3.40.50.300">
    <property type="entry name" value="P-loop containing nucleotide triphosphate hydrolases"/>
    <property type="match status" value="2"/>
</dbReference>
<dbReference type="Gene3D" id="3.30.2310.20">
    <property type="entry name" value="RelE-like"/>
    <property type="match status" value="1"/>
</dbReference>